<proteinExistence type="predicted"/>
<evidence type="ECO:0000256" key="1">
    <source>
        <dbReference type="SAM" id="MobiDB-lite"/>
    </source>
</evidence>
<dbReference type="OrthoDB" id="18431at2759"/>
<evidence type="ECO:0000313" key="4">
    <source>
        <dbReference type="Proteomes" id="UP000678499"/>
    </source>
</evidence>
<feature type="non-terminal residue" evidence="3">
    <location>
        <position position="1"/>
    </location>
</feature>
<feature type="domain" description="Mon2/Sec7/BIG1-like HUS" evidence="2">
    <location>
        <begin position="14"/>
        <end position="93"/>
    </location>
</feature>
<keyword evidence="4" id="KW-1185">Reference proteome</keyword>
<evidence type="ECO:0000259" key="2">
    <source>
        <dbReference type="Pfam" id="PF12783"/>
    </source>
</evidence>
<dbReference type="AlphaFoldDB" id="A0A7R9BZT7"/>
<evidence type="ECO:0000313" key="3">
    <source>
        <dbReference type="EMBL" id="CAD7284543.1"/>
    </source>
</evidence>
<gene>
    <name evidence="3" type="ORF">NMOB1V02_LOCUS12148</name>
</gene>
<reference evidence="3" key="1">
    <citation type="submission" date="2020-11" db="EMBL/GenBank/DDBJ databases">
        <authorList>
            <person name="Tran Van P."/>
        </authorList>
    </citation>
    <scope>NUCLEOTIDE SEQUENCE</scope>
</reference>
<dbReference type="EMBL" id="CAJPEX010008633">
    <property type="protein sequence ID" value="CAG0924695.1"/>
    <property type="molecule type" value="Genomic_DNA"/>
</dbReference>
<dbReference type="InterPro" id="IPR032691">
    <property type="entry name" value="Mon2/Sec7/BIG1-like_HUS"/>
</dbReference>
<sequence length="250" mass="27955">MYWLIVCVFLFFRSHEHRNKVLSPQLLLVILQNAGPVFQTNEMFTTAIWQYLCVALSRNGVSTVTKVFELSLAIFLVLIHKFKVHLKAQIEALTRICSDSQCMVDIYVNYDSDLSSANIFERLVIVLCKIAQGRMALELGATPSQEQTIRVKGLLCLVSLLRGMVEWCKDQYAAAPQMQSSFAGDLQGNTAVKENGVDKIDSQTGPSSLHFRPITSSGMNPSPPVQHSKSSALDPQHVEVLKQQKAVWEE</sequence>
<dbReference type="Pfam" id="PF12783">
    <property type="entry name" value="Sec7-like_HUS"/>
    <property type="match status" value="1"/>
</dbReference>
<organism evidence="3">
    <name type="scientific">Notodromas monacha</name>
    <dbReference type="NCBI Taxonomy" id="399045"/>
    <lineage>
        <taxon>Eukaryota</taxon>
        <taxon>Metazoa</taxon>
        <taxon>Ecdysozoa</taxon>
        <taxon>Arthropoda</taxon>
        <taxon>Crustacea</taxon>
        <taxon>Oligostraca</taxon>
        <taxon>Ostracoda</taxon>
        <taxon>Podocopa</taxon>
        <taxon>Podocopida</taxon>
        <taxon>Cypridocopina</taxon>
        <taxon>Cypridoidea</taxon>
        <taxon>Cyprididae</taxon>
        <taxon>Notodromas</taxon>
    </lineage>
</organism>
<feature type="region of interest" description="Disordered" evidence="1">
    <location>
        <begin position="197"/>
        <end position="236"/>
    </location>
</feature>
<feature type="compositionally biased region" description="Polar residues" evidence="1">
    <location>
        <begin position="214"/>
        <end position="233"/>
    </location>
</feature>
<dbReference type="EMBL" id="OA890670">
    <property type="protein sequence ID" value="CAD7284543.1"/>
    <property type="molecule type" value="Genomic_DNA"/>
</dbReference>
<protein>
    <recommendedName>
        <fullName evidence="2">Mon2/Sec7/BIG1-like HUS domain-containing protein</fullName>
    </recommendedName>
</protein>
<accession>A0A7R9BZT7</accession>
<dbReference type="PANTHER" id="PTHR10663:SF375">
    <property type="entry name" value="LD29171P"/>
    <property type="match status" value="1"/>
</dbReference>
<dbReference type="PANTHER" id="PTHR10663">
    <property type="entry name" value="GUANYL-NUCLEOTIDE EXCHANGE FACTOR"/>
    <property type="match status" value="1"/>
</dbReference>
<dbReference type="Proteomes" id="UP000678499">
    <property type="component" value="Unassembled WGS sequence"/>
</dbReference>
<name>A0A7R9BZT7_9CRUS</name>